<sequence>MAWVLLVIAGISETLGVIGINQINRSKNVLSYAILLGGFTSSFVFLSLAMESITMSTAYAIWTGIGTVGSVIIGIIFYNEAHDWKRILCIGLVLTAAVGLKLID</sequence>
<feature type="transmembrane region" description="Helical" evidence="8">
    <location>
        <begin position="57"/>
        <end position="78"/>
    </location>
</feature>
<dbReference type="EMBL" id="JAMQKB010000001">
    <property type="protein sequence ID" value="MDC3422981.1"/>
    <property type="molecule type" value="Genomic_DNA"/>
</dbReference>
<dbReference type="Pfam" id="PF00893">
    <property type="entry name" value="Multi_Drug_Res"/>
    <property type="match status" value="1"/>
</dbReference>
<evidence type="ECO:0000256" key="6">
    <source>
        <dbReference type="ARBA" id="ARBA00023136"/>
    </source>
</evidence>
<comment type="subcellular location">
    <subcellularLocation>
        <location evidence="1 7">Cell membrane</location>
        <topology evidence="1 7">Multi-pass membrane protein</topology>
    </subcellularLocation>
</comment>
<keyword evidence="10" id="KW-1185">Reference proteome</keyword>
<evidence type="ECO:0000313" key="10">
    <source>
        <dbReference type="Proteomes" id="UP001145050"/>
    </source>
</evidence>
<comment type="caution">
    <text evidence="9">The sequence shown here is derived from an EMBL/GenBank/DDBJ whole genome shotgun (WGS) entry which is preliminary data.</text>
</comment>
<keyword evidence="2" id="KW-0813">Transport</keyword>
<dbReference type="SUPFAM" id="SSF103481">
    <property type="entry name" value="Multidrug resistance efflux transporter EmrE"/>
    <property type="match status" value="1"/>
</dbReference>
<keyword evidence="3" id="KW-1003">Cell membrane</keyword>
<comment type="similarity">
    <text evidence="7">Belongs to the drug/metabolite transporter (DMT) superfamily. Small multidrug resistance (SMR) (TC 2.A.7.1) family.</text>
</comment>
<reference evidence="9" key="1">
    <citation type="submission" date="2022-06" db="EMBL/GenBank/DDBJ databases">
        <title>Aquibacillus sp. a new bacterium isolated from soil saline samples.</title>
        <authorList>
            <person name="Galisteo C."/>
            <person name="De La Haba R."/>
            <person name="Sanchez-Porro C."/>
            <person name="Ventosa A."/>
        </authorList>
    </citation>
    <scope>NUCLEOTIDE SEQUENCE</scope>
    <source>
        <strain evidence="9">3ASR75-11</strain>
    </source>
</reference>
<dbReference type="InterPro" id="IPR037185">
    <property type="entry name" value="EmrE-like"/>
</dbReference>
<dbReference type="GO" id="GO:0022857">
    <property type="term" value="F:transmembrane transporter activity"/>
    <property type="evidence" value="ECO:0007669"/>
    <property type="project" value="InterPro"/>
</dbReference>
<feature type="transmembrane region" description="Helical" evidence="8">
    <location>
        <begin position="32"/>
        <end position="50"/>
    </location>
</feature>
<dbReference type="InterPro" id="IPR045324">
    <property type="entry name" value="Small_multidrug_res"/>
</dbReference>
<keyword evidence="6 8" id="KW-0472">Membrane</keyword>
<protein>
    <submittedName>
        <fullName evidence="9">Multidrug efflux SMR transporter</fullName>
    </submittedName>
</protein>
<organism evidence="9 10">
    <name type="scientific">Terrihalobacillus insolitus</name>
    <dbReference type="NCBI Taxonomy" id="2950438"/>
    <lineage>
        <taxon>Bacteria</taxon>
        <taxon>Bacillati</taxon>
        <taxon>Bacillota</taxon>
        <taxon>Bacilli</taxon>
        <taxon>Bacillales</taxon>
        <taxon>Bacillaceae</taxon>
        <taxon>Terrihalobacillus</taxon>
    </lineage>
</organism>
<proteinExistence type="inferred from homology"/>
<evidence type="ECO:0000313" key="9">
    <source>
        <dbReference type="EMBL" id="MDC3422981.1"/>
    </source>
</evidence>
<dbReference type="Gene3D" id="1.10.3730.20">
    <property type="match status" value="1"/>
</dbReference>
<evidence type="ECO:0000256" key="2">
    <source>
        <dbReference type="ARBA" id="ARBA00022448"/>
    </source>
</evidence>
<name>A0A9X4AKD8_9BACI</name>
<dbReference type="InterPro" id="IPR000390">
    <property type="entry name" value="Small_drug/metabolite_transptr"/>
</dbReference>
<keyword evidence="4 7" id="KW-0812">Transmembrane</keyword>
<dbReference type="Proteomes" id="UP001145050">
    <property type="component" value="Unassembled WGS sequence"/>
</dbReference>
<evidence type="ECO:0000256" key="3">
    <source>
        <dbReference type="ARBA" id="ARBA00022475"/>
    </source>
</evidence>
<feature type="transmembrane region" description="Helical" evidence="8">
    <location>
        <begin position="84"/>
        <end position="103"/>
    </location>
</feature>
<evidence type="ECO:0000256" key="7">
    <source>
        <dbReference type="RuleBase" id="RU003942"/>
    </source>
</evidence>
<dbReference type="FunFam" id="1.10.3730.20:FF:000001">
    <property type="entry name" value="Quaternary ammonium compound resistance transporter SugE"/>
    <property type="match status" value="1"/>
</dbReference>
<evidence type="ECO:0000256" key="4">
    <source>
        <dbReference type="ARBA" id="ARBA00022692"/>
    </source>
</evidence>
<evidence type="ECO:0000256" key="5">
    <source>
        <dbReference type="ARBA" id="ARBA00022989"/>
    </source>
</evidence>
<accession>A0A9X4AKD8</accession>
<dbReference type="GO" id="GO:0005886">
    <property type="term" value="C:plasma membrane"/>
    <property type="evidence" value="ECO:0007669"/>
    <property type="project" value="UniProtKB-SubCell"/>
</dbReference>
<dbReference type="RefSeq" id="WP_272434622.1">
    <property type="nucleotide sequence ID" value="NZ_JAMQKB010000001.1"/>
</dbReference>
<gene>
    <name evidence="9" type="ORF">NC797_00480</name>
</gene>
<keyword evidence="5 8" id="KW-1133">Transmembrane helix</keyword>
<dbReference type="PANTHER" id="PTHR30561">
    <property type="entry name" value="SMR FAMILY PROTON-DEPENDENT DRUG EFFLUX TRANSPORTER SUGE"/>
    <property type="match status" value="1"/>
</dbReference>
<dbReference type="AlphaFoldDB" id="A0A9X4AKD8"/>
<dbReference type="PANTHER" id="PTHR30561:SF0">
    <property type="entry name" value="GUANIDINIUM EXPORTER"/>
    <property type="match status" value="1"/>
</dbReference>
<evidence type="ECO:0000256" key="1">
    <source>
        <dbReference type="ARBA" id="ARBA00004651"/>
    </source>
</evidence>
<evidence type="ECO:0000256" key="8">
    <source>
        <dbReference type="SAM" id="Phobius"/>
    </source>
</evidence>